<keyword evidence="3" id="KW-1185">Reference proteome</keyword>
<feature type="compositionally biased region" description="Low complexity" evidence="1">
    <location>
        <begin position="1"/>
        <end position="16"/>
    </location>
</feature>
<sequence>MAGGALLAGSSTAHAAPGEQDTPTPQVTLEVQPAEDGEGHSWQATFEGAHLQPADGSPRIEWLVDTYAPESGPRPVTVAAGAEADPHCEPGTKVHQQDTLTAERTDLTVNPIPRGTDRVMVYGSYCAADGSVHRFEVENDLRIGPAGRVVVDSYPLLDDRVREEDPRPRGDGPIIDTGLAATTGGAAAPWAAGLAGLGLLAAGTGLVARGRTH</sequence>
<dbReference type="EMBL" id="CP001686">
    <property type="protein sequence ID" value="ACV06101.1"/>
    <property type="molecule type" value="Genomic_DNA"/>
</dbReference>
<dbReference type="HOGENOM" id="CLU_1293000_0_0_11"/>
<evidence type="ECO:0000313" key="3">
    <source>
        <dbReference type="Proteomes" id="UP000006666"/>
    </source>
</evidence>
<evidence type="ECO:0000256" key="1">
    <source>
        <dbReference type="SAM" id="MobiDB-lite"/>
    </source>
</evidence>
<proteinExistence type="predicted"/>
<feature type="region of interest" description="Disordered" evidence="1">
    <location>
        <begin position="1"/>
        <end position="27"/>
    </location>
</feature>
<dbReference type="RefSeq" id="WP_015779046.1">
    <property type="nucleotide sequence ID" value="NC_013169.1"/>
</dbReference>
<dbReference type="KEGG" id="kse:Ksed_10570"/>
<reference evidence="2 3" key="1">
    <citation type="journal article" date="2009" name="Stand. Genomic Sci.">
        <title>Complete genome sequence of Kytococcus sedentarius type strain (541).</title>
        <authorList>
            <person name="Sims D."/>
            <person name="Brettin T."/>
            <person name="Detter J.C."/>
            <person name="Han C."/>
            <person name="Lapidus A."/>
            <person name="Copeland A."/>
            <person name="Glavina Del Rio T."/>
            <person name="Nolan M."/>
            <person name="Chen F."/>
            <person name="Lucas S."/>
            <person name="Tice H."/>
            <person name="Cheng J.F."/>
            <person name="Bruce D."/>
            <person name="Goodwin L."/>
            <person name="Pitluck S."/>
            <person name="Ovchinnikova G."/>
            <person name="Pati A."/>
            <person name="Ivanova N."/>
            <person name="Mavrommatis K."/>
            <person name="Chen A."/>
            <person name="Palaniappan K."/>
            <person name="D'haeseleer P."/>
            <person name="Chain P."/>
            <person name="Bristow J."/>
            <person name="Eisen J.A."/>
            <person name="Markowitz V."/>
            <person name="Hugenholtz P."/>
            <person name="Schneider S."/>
            <person name="Goker M."/>
            <person name="Pukall R."/>
            <person name="Kyrpides N.C."/>
            <person name="Klenk H.P."/>
        </authorList>
    </citation>
    <scope>NUCLEOTIDE SEQUENCE [LARGE SCALE GENOMIC DNA]</scope>
    <source>
        <strain evidence="3">ATCC 14392 / DSM 20547 / JCM 11482 / CCUG 33030 / NBRC 15357 / NCTC 11040 / CCM 314 / 541</strain>
    </source>
</reference>
<dbReference type="AlphaFoldDB" id="C7NGJ3"/>
<dbReference type="Proteomes" id="UP000006666">
    <property type="component" value="Chromosome"/>
</dbReference>
<evidence type="ECO:0000313" key="2">
    <source>
        <dbReference type="EMBL" id="ACV06101.1"/>
    </source>
</evidence>
<name>C7NGJ3_KYTSD</name>
<organism evidence="2 3">
    <name type="scientific">Kytococcus sedentarius (strain ATCC 14392 / DSM 20547 / JCM 11482 / CCUG 33030 / NBRC 15357 / NCTC 11040 / CCM 314 / 541)</name>
    <name type="common">Micrococcus sedentarius</name>
    <dbReference type="NCBI Taxonomy" id="478801"/>
    <lineage>
        <taxon>Bacteria</taxon>
        <taxon>Bacillati</taxon>
        <taxon>Actinomycetota</taxon>
        <taxon>Actinomycetes</taxon>
        <taxon>Micrococcales</taxon>
        <taxon>Kytococcaceae</taxon>
        <taxon>Kytococcus</taxon>
    </lineage>
</organism>
<dbReference type="STRING" id="478801.Ksed_10570"/>
<accession>C7NGJ3</accession>
<gene>
    <name evidence="2" type="ordered locus">Ksed_10570</name>
</gene>
<protein>
    <submittedName>
        <fullName evidence="2">Uncharacterized protein</fullName>
    </submittedName>
</protein>